<dbReference type="FunCoup" id="E3MW30">
    <property type="interactions" value="625"/>
</dbReference>
<evidence type="ECO:0000313" key="4">
    <source>
        <dbReference type="Proteomes" id="UP000008281"/>
    </source>
</evidence>
<dbReference type="InterPro" id="IPR001810">
    <property type="entry name" value="F-box_dom"/>
</dbReference>
<dbReference type="PANTHER" id="PTHR21503">
    <property type="entry name" value="F-BOX-CONTAINING HYPOTHETICAL PROTEIN C.ELEGANS"/>
    <property type="match status" value="1"/>
</dbReference>
<organism evidence="4">
    <name type="scientific">Caenorhabditis remanei</name>
    <name type="common">Caenorhabditis vulgaris</name>
    <dbReference type="NCBI Taxonomy" id="31234"/>
    <lineage>
        <taxon>Eukaryota</taxon>
        <taxon>Metazoa</taxon>
        <taxon>Ecdysozoa</taxon>
        <taxon>Nematoda</taxon>
        <taxon>Chromadorea</taxon>
        <taxon>Rhabditida</taxon>
        <taxon>Rhabditina</taxon>
        <taxon>Rhabditomorpha</taxon>
        <taxon>Rhabditoidea</taxon>
        <taxon>Rhabditidae</taxon>
        <taxon>Peloderinae</taxon>
        <taxon>Caenorhabditis</taxon>
    </lineage>
</organism>
<feature type="chain" id="PRO_5003177762" description="F-box domain-containing protein" evidence="1">
    <location>
        <begin position="23"/>
        <end position="327"/>
    </location>
</feature>
<protein>
    <recommendedName>
        <fullName evidence="2">F-box domain-containing protein</fullName>
    </recommendedName>
</protein>
<dbReference type="PANTHER" id="PTHR21503:SF52">
    <property type="entry name" value="F-BOX DOMAIN-CONTAINING PROTEIN"/>
    <property type="match status" value="1"/>
</dbReference>
<sequence length="327" mass="37675">MNQHRPFTIFFLPAVALRHVFQFLNPIELFEISQCSRKATNIISRTIRFEMSIESSSGSMVFNNYSFMAIGRKNRQAEYPPTGIRVFDGNTESADVCYLSENELLIYWDCPYIGFKTVLSHLTHLFNSTTSHLGLTNMSMPPAICLSIVESIRSRQTVIDSLVICSTTMSVEDISRIVNRLKVIEYLEIYQDPPRDLNISFTSKSVYITFSSWITLKHLNSMKHCTVIRLRESTLTDEDMTSFLESWNSGECPNLQYLSIKSNTLSKNFTVFGLPSLQDEVNKQWFEKRICGISPIIYCPVEYKRDDGVVAKIHFDKKDRDIQLMVM</sequence>
<dbReference type="InterPro" id="IPR012885">
    <property type="entry name" value="F-box_Sdz-33"/>
</dbReference>
<dbReference type="InterPro" id="IPR032675">
    <property type="entry name" value="LRR_dom_sf"/>
</dbReference>
<dbReference type="Pfam" id="PF00646">
    <property type="entry name" value="F-box"/>
    <property type="match status" value="1"/>
</dbReference>
<dbReference type="SUPFAM" id="SSF52047">
    <property type="entry name" value="RNI-like"/>
    <property type="match status" value="1"/>
</dbReference>
<dbReference type="Proteomes" id="UP000008281">
    <property type="component" value="Unassembled WGS sequence"/>
</dbReference>
<feature type="domain" description="F-box" evidence="2">
    <location>
        <begin position="6"/>
        <end position="52"/>
    </location>
</feature>
<dbReference type="CTD" id="9805711"/>
<dbReference type="AlphaFoldDB" id="E3MW30"/>
<evidence type="ECO:0000256" key="1">
    <source>
        <dbReference type="SAM" id="SignalP"/>
    </source>
</evidence>
<dbReference type="KEGG" id="crq:GCK72_011385"/>
<evidence type="ECO:0000313" key="3">
    <source>
        <dbReference type="EMBL" id="EFP10461.1"/>
    </source>
</evidence>
<dbReference type="RefSeq" id="XP_003099653.2">
    <property type="nucleotide sequence ID" value="XM_003099605.2"/>
</dbReference>
<proteinExistence type="predicted"/>
<dbReference type="GeneID" id="9805711"/>
<dbReference type="Pfam" id="PF07735">
    <property type="entry name" value="FBA_2"/>
    <property type="match status" value="1"/>
</dbReference>
<feature type="signal peptide" evidence="1">
    <location>
        <begin position="1"/>
        <end position="22"/>
    </location>
</feature>
<dbReference type="eggNOG" id="ENOG502R128">
    <property type="taxonomic scope" value="Eukaryota"/>
</dbReference>
<dbReference type="Gene3D" id="3.80.10.10">
    <property type="entry name" value="Ribonuclease Inhibitor"/>
    <property type="match status" value="1"/>
</dbReference>
<evidence type="ECO:0000259" key="2">
    <source>
        <dbReference type="PROSITE" id="PS50181"/>
    </source>
</evidence>
<name>E3MW30_CAERE</name>
<dbReference type="HOGENOM" id="CLU_028840_6_2_1"/>
<gene>
    <name evidence="3" type="ORF">CRE_22965</name>
</gene>
<dbReference type="InParanoid" id="E3MW30"/>
<dbReference type="PROSITE" id="PS50181">
    <property type="entry name" value="FBOX"/>
    <property type="match status" value="1"/>
</dbReference>
<accession>E3MW30</accession>
<reference evidence="3" key="1">
    <citation type="submission" date="2007-07" db="EMBL/GenBank/DDBJ databases">
        <title>PCAP assembly of the Caenorhabditis remanei genome.</title>
        <authorList>
            <consortium name="The Caenorhabditis remanei Sequencing Consortium"/>
            <person name="Wilson R.K."/>
        </authorList>
    </citation>
    <scope>NUCLEOTIDE SEQUENCE [LARGE SCALE GENOMIC DNA]</scope>
    <source>
        <strain evidence="3">PB4641</strain>
    </source>
</reference>
<keyword evidence="4" id="KW-1185">Reference proteome</keyword>
<dbReference type="EMBL" id="DS268485">
    <property type="protein sequence ID" value="EFP10461.1"/>
    <property type="molecule type" value="Genomic_DNA"/>
</dbReference>
<keyword evidence="1" id="KW-0732">Signal</keyword>